<dbReference type="EMBL" id="ML213622">
    <property type="protein sequence ID" value="TFK35347.1"/>
    <property type="molecule type" value="Genomic_DNA"/>
</dbReference>
<keyword evidence="2" id="KW-1185">Reference proteome</keyword>
<name>A0A5C3LRV7_9AGAR</name>
<evidence type="ECO:0000313" key="1">
    <source>
        <dbReference type="EMBL" id="TFK35347.1"/>
    </source>
</evidence>
<evidence type="ECO:0000313" key="2">
    <source>
        <dbReference type="Proteomes" id="UP000308652"/>
    </source>
</evidence>
<accession>A0A5C3LRV7</accession>
<dbReference type="Proteomes" id="UP000308652">
    <property type="component" value="Unassembled WGS sequence"/>
</dbReference>
<reference evidence="1 2" key="1">
    <citation type="journal article" date="2019" name="Nat. Ecol. Evol.">
        <title>Megaphylogeny resolves global patterns of mushroom evolution.</title>
        <authorList>
            <person name="Varga T."/>
            <person name="Krizsan K."/>
            <person name="Foldi C."/>
            <person name="Dima B."/>
            <person name="Sanchez-Garcia M."/>
            <person name="Sanchez-Ramirez S."/>
            <person name="Szollosi G.J."/>
            <person name="Szarkandi J.G."/>
            <person name="Papp V."/>
            <person name="Albert L."/>
            <person name="Andreopoulos W."/>
            <person name="Angelini C."/>
            <person name="Antonin V."/>
            <person name="Barry K.W."/>
            <person name="Bougher N.L."/>
            <person name="Buchanan P."/>
            <person name="Buyck B."/>
            <person name="Bense V."/>
            <person name="Catcheside P."/>
            <person name="Chovatia M."/>
            <person name="Cooper J."/>
            <person name="Damon W."/>
            <person name="Desjardin D."/>
            <person name="Finy P."/>
            <person name="Geml J."/>
            <person name="Haridas S."/>
            <person name="Hughes K."/>
            <person name="Justo A."/>
            <person name="Karasinski D."/>
            <person name="Kautmanova I."/>
            <person name="Kiss B."/>
            <person name="Kocsube S."/>
            <person name="Kotiranta H."/>
            <person name="LaButti K.M."/>
            <person name="Lechner B.E."/>
            <person name="Liimatainen K."/>
            <person name="Lipzen A."/>
            <person name="Lukacs Z."/>
            <person name="Mihaltcheva S."/>
            <person name="Morgado L.N."/>
            <person name="Niskanen T."/>
            <person name="Noordeloos M.E."/>
            <person name="Ohm R.A."/>
            <person name="Ortiz-Santana B."/>
            <person name="Ovrebo C."/>
            <person name="Racz N."/>
            <person name="Riley R."/>
            <person name="Savchenko A."/>
            <person name="Shiryaev A."/>
            <person name="Soop K."/>
            <person name="Spirin V."/>
            <person name="Szebenyi C."/>
            <person name="Tomsovsky M."/>
            <person name="Tulloss R.E."/>
            <person name="Uehling J."/>
            <person name="Grigoriev I.V."/>
            <person name="Vagvolgyi C."/>
            <person name="Papp T."/>
            <person name="Martin F.M."/>
            <person name="Miettinen O."/>
            <person name="Hibbett D.S."/>
            <person name="Nagy L.G."/>
        </authorList>
    </citation>
    <scope>NUCLEOTIDE SEQUENCE [LARGE SCALE GENOMIC DNA]</scope>
    <source>
        <strain evidence="1 2">CBS 166.37</strain>
    </source>
</reference>
<sequence length="216" mass="23670">MLHLPNSDNDLSNVERFSANVAAGNDQDDAEDPHVDMVGSGVGGDITKDVDIGNENLLILREAKEEVSYVPSLDVWAVQPSVSSPVYDRKILGMRRDSTLECVISLLPEPARVQAASAILAAPPSVLRVSPYPSKCPHPNDFHSYSETLPETSTFIPAPLPLLDLEFTRVPLPPVFPPIPVESPTSTTFKGNGFREYELRVNVWKLTIVVKVGWVE</sequence>
<organism evidence="1 2">
    <name type="scientific">Crucibulum laeve</name>
    <dbReference type="NCBI Taxonomy" id="68775"/>
    <lineage>
        <taxon>Eukaryota</taxon>
        <taxon>Fungi</taxon>
        <taxon>Dikarya</taxon>
        <taxon>Basidiomycota</taxon>
        <taxon>Agaricomycotina</taxon>
        <taxon>Agaricomycetes</taxon>
        <taxon>Agaricomycetidae</taxon>
        <taxon>Agaricales</taxon>
        <taxon>Agaricineae</taxon>
        <taxon>Nidulariaceae</taxon>
        <taxon>Crucibulum</taxon>
    </lineage>
</organism>
<gene>
    <name evidence="1" type="ORF">BDQ12DRAFT_726092</name>
</gene>
<dbReference type="AlphaFoldDB" id="A0A5C3LRV7"/>
<protein>
    <submittedName>
        <fullName evidence="1">Uncharacterized protein</fullName>
    </submittedName>
</protein>
<proteinExistence type="predicted"/>